<feature type="transmembrane region" description="Helical" evidence="12">
    <location>
        <begin position="20"/>
        <end position="50"/>
    </location>
</feature>
<evidence type="ECO:0000256" key="4">
    <source>
        <dbReference type="ARBA" id="ARBA00023098"/>
    </source>
</evidence>
<dbReference type="PANTHER" id="PTHR35809:SF1">
    <property type="entry name" value="ARCHAETIDYLSERINE DECARBOXYLASE PROENZYME-RELATED"/>
    <property type="match status" value="1"/>
</dbReference>
<keyword evidence="2 11" id="KW-0444">Lipid biosynthesis</keyword>
<comment type="cofactor">
    <cofactor evidence="11">
        <name>pyruvate</name>
        <dbReference type="ChEBI" id="CHEBI:15361"/>
    </cofactor>
    <text evidence="11">Binds 1 pyruvoyl group covalently per subunit.</text>
</comment>
<dbReference type="EC" id="4.1.1.65" evidence="11"/>
<evidence type="ECO:0000313" key="14">
    <source>
        <dbReference type="Proteomes" id="UP000262583"/>
    </source>
</evidence>
<comment type="subcellular location">
    <subcellularLocation>
        <location evidence="11">Cell membrane</location>
        <topology evidence="11">Peripheral membrane protein</topology>
    </subcellularLocation>
</comment>
<evidence type="ECO:0000256" key="1">
    <source>
        <dbReference type="ARBA" id="ARBA00022475"/>
    </source>
</evidence>
<dbReference type="GO" id="GO:0006646">
    <property type="term" value="P:phosphatidylethanolamine biosynthetic process"/>
    <property type="evidence" value="ECO:0007669"/>
    <property type="project" value="UniProtKB-UniRule"/>
</dbReference>
<keyword evidence="12" id="KW-0812">Transmembrane</keyword>
<dbReference type="Pfam" id="PF02666">
    <property type="entry name" value="PS_Dcarbxylase"/>
    <property type="match status" value="1"/>
</dbReference>
<dbReference type="PANTHER" id="PTHR35809">
    <property type="entry name" value="ARCHAETIDYLSERINE DECARBOXYLASE PROENZYME-RELATED"/>
    <property type="match status" value="1"/>
</dbReference>
<dbReference type="Proteomes" id="UP000262583">
    <property type="component" value="Chromosome"/>
</dbReference>
<evidence type="ECO:0000256" key="12">
    <source>
        <dbReference type="SAM" id="Phobius"/>
    </source>
</evidence>
<dbReference type="AlphaFoldDB" id="A0A2Z4Y2N8"/>
<dbReference type="UniPathway" id="UPA00558">
    <property type="reaction ID" value="UER00616"/>
</dbReference>
<comment type="PTM">
    <text evidence="11">Is synthesized initially as an inactive proenzyme. Formation of the active enzyme involves a self-maturation process in which the active site pyruvoyl group is generated from an internal serine residue via an autocatalytic post-translational modification. Two non-identical subunits are generated from the proenzyme in this reaction, and the pyruvate is formed at the N-terminus of the alpha chain, which is derived from the carboxyl end of the proenzyme. The post-translation cleavage follows an unusual pathway, termed non-hydrolytic serinolysis, in which the side chain hydroxyl group of the serine supplies its oxygen atom to form the C-terminus of the beta chain, while the remainder of the serine residue undergoes an oxidative deamination to produce ammonia and the pyruvoyl prosthetic group on the alpha chain.</text>
</comment>
<dbReference type="NCBIfam" id="NF003678">
    <property type="entry name" value="PRK05305.1-2"/>
    <property type="match status" value="1"/>
</dbReference>
<comment type="function">
    <text evidence="11">Catalyzes the formation of phosphatidylethanolamine (PtdEtn) from phosphatidylserine (PtdSer).</text>
</comment>
<keyword evidence="10 11" id="KW-0670">Pyruvate</keyword>
<keyword evidence="5 11" id="KW-0472">Membrane</keyword>
<dbReference type="GO" id="GO:0004609">
    <property type="term" value="F:phosphatidylserine decarboxylase activity"/>
    <property type="evidence" value="ECO:0007669"/>
    <property type="project" value="UniProtKB-UniRule"/>
</dbReference>
<dbReference type="InterPro" id="IPR033175">
    <property type="entry name" value="PSD-A"/>
</dbReference>
<evidence type="ECO:0000256" key="9">
    <source>
        <dbReference type="ARBA" id="ARBA00023264"/>
    </source>
</evidence>
<keyword evidence="6 11" id="KW-0865">Zymogen</keyword>
<comment type="subunit">
    <text evidence="11">Heterodimer of a large membrane-associated beta subunit and a small pyruvoyl-containing alpha subunit.</text>
</comment>
<comment type="similarity">
    <text evidence="11">Belongs to the phosphatidylserine decarboxylase family. PSD-A subfamily.</text>
</comment>
<keyword evidence="12" id="KW-1133">Transmembrane helix</keyword>
<evidence type="ECO:0000256" key="2">
    <source>
        <dbReference type="ARBA" id="ARBA00022516"/>
    </source>
</evidence>
<keyword evidence="1 11" id="KW-1003">Cell membrane</keyword>
<proteinExistence type="inferred from homology"/>
<keyword evidence="7 11" id="KW-0594">Phospholipid biosynthesis</keyword>
<protein>
    <recommendedName>
        <fullName evidence="11">Phosphatidylserine decarboxylase proenzyme</fullName>
        <ecNumber evidence="11">4.1.1.65</ecNumber>
    </recommendedName>
    <component>
        <recommendedName>
            <fullName evidence="11">Phosphatidylserine decarboxylase alpha chain</fullName>
        </recommendedName>
    </component>
    <component>
        <recommendedName>
            <fullName evidence="11">Phosphatidylserine decarboxylase beta chain</fullName>
        </recommendedName>
    </component>
</protein>
<evidence type="ECO:0000256" key="5">
    <source>
        <dbReference type="ARBA" id="ARBA00023136"/>
    </source>
</evidence>
<keyword evidence="3 11" id="KW-0210">Decarboxylase</keyword>
<dbReference type="InterPro" id="IPR003817">
    <property type="entry name" value="PS_Dcarbxylase"/>
</dbReference>
<keyword evidence="4 11" id="KW-0443">Lipid metabolism</keyword>
<accession>A0A2Z4Y2N8</accession>
<organism evidence="13 14">
    <name type="scientific">Sumerlaea chitinivorans</name>
    <dbReference type="NCBI Taxonomy" id="2250252"/>
    <lineage>
        <taxon>Bacteria</taxon>
        <taxon>Candidatus Sumerlaeota</taxon>
        <taxon>Candidatus Sumerlaeia</taxon>
        <taxon>Candidatus Sumerlaeales</taxon>
        <taxon>Candidatus Sumerlaeaceae</taxon>
        <taxon>Candidatus Sumerlaea</taxon>
    </lineage>
</organism>
<evidence type="ECO:0000256" key="8">
    <source>
        <dbReference type="ARBA" id="ARBA00023239"/>
    </source>
</evidence>
<evidence type="ECO:0000313" key="13">
    <source>
        <dbReference type="EMBL" id="AXA35360.1"/>
    </source>
</evidence>
<evidence type="ECO:0000256" key="11">
    <source>
        <dbReference type="HAMAP-Rule" id="MF_00664"/>
    </source>
</evidence>
<comment type="catalytic activity">
    <reaction evidence="11">
        <text>a 1,2-diacyl-sn-glycero-3-phospho-L-serine + H(+) = a 1,2-diacyl-sn-glycero-3-phosphoethanolamine + CO2</text>
        <dbReference type="Rhea" id="RHEA:20828"/>
        <dbReference type="ChEBI" id="CHEBI:15378"/>
        <dbReference type="ChEBI" id="CHEBI:16526"/>
        <dbReference type="ChEBI" id="CHEBI:57262"/>
        <dbReference type="ChEBI" id="CHEBI:64612"/>
        <dbReference type="EC" id="4.1.1.65"/>
    </reaction>
</comment>
<gene>
    <name evidence="11" type="primary">psd</name>
    <name evidence="13" type="ORF">BRCON_0583</name>
</gene>
<keyword evidence="8 11" id="KW-0456">Lyase</keyword>
<feature type="active site" description="Schiff-base intermediate with substrate; via pyruvic acid" evidence="11">
    <location>
        <position position="184"/>
    </location>
</feature>
<reference evidence="13 14" key="1">
    <citation type="submission" date="2018-05" db="EMBL/GenBank/DDBJ databases">
        <title>A metagenomic window into the 2 km-deep terrestrial subsurface aquifer revealed taxonomically and functionally diverse microbial community comprising novel uncultured bacterial lineages.</title>
        <authorList>
            <person name="Kadnikov V.V."/>
            <person name="Mardanov A.V."/>
            <person name="Beletsky A.V."/>
            <person name="Banks D."/>
            <person name="Pimenov N.V."/>
            <person name="Frank Y.A."/>
            <person name="Karnachuk O.V."/>
            <person name="Ravin N.V."/>
        </authorList>
    </citation>
    <scope>NUCLEOTIDE SEQUENCE [LARGE SCALE GENOMIC DNA]</scope>
    <source>
        <strain evidence="13">BY</strain>
    </source>
</reference>
<keyword evidence="9 11" id="KW-1208">Phospholipid metabolism</keyword>
<evidence type="ECO:0000256" key="6">
    <source>
        <dbReference type="ARBA" id="ARBA00023145"/>
    </source>
</evidence>
<evidence type="ECO:0000256" key="7">
    <source>
        <dbReference type="ARBA" id="ARBA00023209"/>
    </source>
</evidence>
<comment type="pathway">
    <text evidence="11">Phospholipid metabolism; phosphatidylethanolamine biosynthesis; phosphatidylethanolamine from CDP-diacylglycerol: step 2/2.</text>
</comment>
<feature type="chain" id="PRO_5023234098" description="Phosphatidylserine decarboxylase beta chain" evidence="11">
    <location>
        <begin position="1"/>
        <end position="183"/>
    </location>
</feature>
<sequence>MKYWTTQPIAKEALPFAAAFGILAGIGASAFGIAGAVPFLACLTYTLWFFRNPNRPTPRNQAHFLAPADGTVVATGIVEHPAFPNQQALRIAIFMSLFNVHMNWAPCDATVENVEYYPGKFLNAMEDKSSEENERKILTLRDATGEIVVVKLVAGMIARRIVSPLEKGDCIAQGEKIGLIRFGSRVELLVPAQCKLCVRVGDKTRGGVTVLASRPEPPQGTKQAKD</sequence>
<dbReference type="HAMAP" id="MF_00664">
    <property type="entry name" value="PS_decarb_PSD_A"/>
    <property type="match status" value="1"/>
</dbReference>
<name>A0A2Z4Y2N8_SUMC1</name>
<dbReference type="GO" id="GO:0005886">
    <property type="term" value="C:plasma membrane"/>
    <property type="evidence" value="ECO:0007669"/>
    <property type="project" value="UniProtKB-SubCell"/>
</dbReference>
<dbReference type="KEGG" id="schv:BRCON_0583"/>
<evidence type="ECO:0000256" key="10">
    <source>
        <dbReference type="ARBA" id="ARBA00023317"/>
    </source>
</evidence>
<evidence type="ECO:0000256" key="3">
    <source>
        <dbReference type="ARBA" id="ARBA00022793"/>
    </source>
</evidence>
<feature type="modified residue" description="Pyruvic acid (Ser); by autocatalysis" evidence="11">
    <location>
        <position position="184"/>
    </location>
</feature>
<feature type="chain" id="PRO_5023234097" description="Phosphatidylserine decarboxylase alpha chain" evidence="11">
    <location>
        <begin position="184"/>
        <end position="226"/>
    </location>
</feature>
<dbReference type="EMBL" id="CP030759">
    <property type="protein sequence ID" value="AXA35360.1"/>
    <property type="molecule type" value="Genomic_DNA"/>
</dbReference>
<feature type="site" description="Cleavage (non-hydrolytic); by autocatalysis" evidence="11">
    <location>
        <begin position="183"/>
        <end position="184"/>
    </location>
</feature>